<dbReference type="Gene3D" id="3.90.245.10">
    <property type="entry name" value="Ribonucleoside hydrolase-like"/>
    <property type="match status" value="1"/>
</dbReference>
<evidence type="ECO:0000313" key="5">
    <source>
        <dbReference type="Proteomes" id="UP000515860"/>
    </source>
</evidence>
<evidence type="ECO:0000256" key="1">
    <source>
        <dbReference type="ARBA" id="ARBA00022801"/>
    </source>
</evidence>
<dbReference type="PANTHER" id="PTHR12304:SF4">
    <property type="entry name" value="URIDINE NUCLEOSIDASE"/>
    <property type="match status" value="1"/>
</dbReference>
<dbReference type="GO" id="GO:0005829">
    <property type="term" value="C:cytosol"/>
    <property type="evidence" value="ECO:0007669"/>
    <property type="project" value="TreeGrafter"/>
</dbReference>
<dbReference type="GO" id="GO:0006152">
    <property type="term" value="P:purine nucleoside catabolic process"/>
    <property type="evidence" value="ECO:0007669"/>
    <property type="project" value="TreeGrafter"/>
</dbReference>
<dbReference type="AlphaFoldDB" id="A0A7G9GA37"/>
<reference evidence="4 5" key="1">
    <citation type="submission" date="2020-08" db="EMBL/GenBank/DDBJ databases">
        <authorList>
            <person name="Liu C."/>
            <person name="Sun Q."/>
        </authorList>
    </citation>
    <scope>NUCLEOTIDE SEQUENCE [LARGE SCALE GENOMIC DNA]</scope>
    <source>
        <strain evidence="4 5">NSJ-29</strain>
    </source>
</reference>
<dbReference type="InterPro" id="IPR001910">
    <property type="entry name" value="Inosine/uridine_hydrolase_dom"/>
</dbReference>
<keyword evidence="5" id="KW-1185">Reference proteome</keyword>
<dbReference type="Pfam" id="PF01156">
    <property type="entry name" value="IU_nuc_hydro"/>
    <property type="match status" value="1"/>
</dbReference>
<evidence type="ECO:0000256" key="2">
    <source>
        <dbReference type="ARBA" id="ARBA00023295"/>
    </source>
</evidence>
<dbReference type="EMBL" id="CP060635">
    <property type="protein sequence ID" value="QNM07669.1"/>
    <property type="molecule type" value="Genomic_DNA"/>
</dbReference>
<sequence length="319" mass="36101">MKFKKAPYEVPECKKIKVICDTDAYCEGDDQYAIAHLLMTEKLEVLGFTAEHFDTLLLDSKTGGNDSMQQSYDEICNVLELMGLREDYPVFKGVVDHLRDEKTPENTDAGKFIAEQASGMKEGEKLAVVAQGAISNVADALLINPEIADKMFVIWIGGGAYPEGSWEFNLNGDVNAVNVVLDSNVELWQVPCNVYSMMKVSFQELYEKVSHCGKIGKYLYENLLRVNTKLCEIPLFGGMSTYPGGESWQLGDSPVVGLLMTDHCYDYELMPAPRVDEEGHYLLRPANERKIRVYNYVDHRMILENMFAKLKYYYGDAER</sequence>
<evidence type="ECO:0000313" key="4">
    <source>
        <dbReference type="EMBL" id="QNM07669.1"/>
    </source>
</evidence>
<dbReference type="PANTHER" id="PTHR12304">
    <property type="entry name" value="INOSINE-URIDINE PREFERRING NUCLEOSIDE HYDROLASE"/>
    <property type="match status" value="1"/>
</dbReference>
<proteinExistence type="predicted"/>
<keyword evidence="1 4" id="KW-0378">Hydrolase</keyword>
<dbReference type="InterPro" id="IPR023186">
    <property type="entry name" value="IUNH"/>
</dbReference>
<name>A0A7G9GA37_9FIRM</name>
<feature type="domain" description="Inosine/uridine-preferring nucleoside hydrolase" evidence="3">
    <location>
        <begin position="18"/>
        <end position="227"/>
    </location>
</feature>
<dbReference type="Proteomes" id="UP000515860">
    <property type="component" value="Chromosome"/>
</dbReference>
<dbReference type="KEGG" id="whj:H9Q79_12160"/>
<keyword evidence="2" id="KW-0326">Glycosidase</keyword>
<dbReference type="RefSeq" id="WP_118645043.1">
    <property type="nucleotide sequence ID" value="NZ_CP060635.1"/>
</dbReference>
<organism evidence="4 5">
    <name type="scientific">Wansuia hejianensis</name>
    <dbReference type="NCBI Taxonomy" id="2763667"/>
    <lineage>
        <taxon>Bacteria</taxon>
        <taxon>Bacillati</taxon>
        <taxon>Bacillota</taxon>
        <taxon>Clostridia</taxon>
        <taxon>Lachnospirales</taxon>
        <taxon>Lachnospiraceae</taxon>
        <taxon>Wansuia</taxon>
    </lineage>
</organism>
<gene>
    <name evidence="4" type="ORF">H9Q79_12160</name>
</gene>
<dbReference type="InterPro" id="IPR036452">
    <property type="entry name" value="Ribo_hydro-like"/>
</dbReference>
<dbReference type="SUPFAM" id="SSF53590">
    <property type="entry name" value="Nucleoside hydrolase"/>
    <property type="match status" value="1"/>
</dbReference>
<evidence type="ECO:0000259" key="3">
    <source>
        <dbReference type="Pfam" id="PF01156"/>
    </source>
</evidence>
<accession>A0A7G9GA37</accession>
<dbReference type="GO" id="GO:0008477">
    <property type="term" value="F:purine nucleosidase activity"/>
    <property type="evidence" value="ECO:0007669"/>
    <property type="project" value="TreeGrafter"/>
</dbReference>
<protein>
    <submittedName>
        <fullName evidence="4">Nucleoside hydrolase</fullName>
    </submittedName>
</protein>